<dbReference type="GO" id="GO:0004146">
    <property type="term" value="F:dihydrofolate reductase activity"/>
    <property type="evidence" value="ECO:0007669"/>
    <property type="project" value="UniProtKB-EC"/>
</dbReference>
<dbReference type="EC" id="1.5.1.3" evidence="2"/>
<keyword evidence="4" id="KW-0521">NADP</keyword>
<feature type="domain" description="DHFR" evidence="6">
    <location>
        <begin position="6"/>
        <end position="197"/>
    </location>
</feature>
<protein>
    <recommendedName>
        <fullName evidence="2">dihydrofolate reductase</fullName>
        <ecNumber evidence="2">1.5.1.3</ecNumber>
    </recommendedName>
</protein>
<comment type="pathway">
    <text evidence="1">Cofactor biosynthesis; tetrahydrofolate biosynthesis; 5,6,7,8-tetrahydrofolate from 7,8-dihydrofolate: step 1/1.</text>
</comment>
<dbReference type="PANTHER" id="PTHR48069:SF3">
    <property type="entry name" value="DIHYDROFOLATE REDUCTASE"/>
    <property type="match status" value="1"/>
</dbReference>
<dbReference type="InterPro" id="IPR012259">
    <property type="entry name" value="DHFR"/>
</dbReference>
<dbReference type="PANTHER" id="PTHR48069">
    <property type="entry name" value="DIHYDROFOLATE REDUCTASE"/>
    <property type="match status" value="1"/>
</dbReference>
<reference evidence="7" key="1">
    <citation type="journal article" date="2020" name="Nature">
        <title>Giant virus diversity and host interactions through global metagenomics.</title>
        <authorList>
            <person name="Schulz F."/>
            <person name="Roux S."/>
            <person name="Paez-Espino D."/>
            <person name="Jungbluth S."/>
            <person name="Walsh D.A."/>
            <person name="Denef V.J."/>
            <person name="McMahon K.D."/>
            <person name="Konstantinidis K.T."/>
            <person name="Eloe-Fadrosh E.A."/>
            <person name="Kyrpides N.C."/>
            <person name="Woyke T."/>
        </authorList>
    </citation>
    <scope>NUCLEOTIDE SEQUENCE</scope>
    <source>
        <strain evidence="7">GVMAG-M-3300027769-26</strain>
    </source>
</reference>
<dbReference type="Pfam" id="PF00186">
    <property type="entry name" value="DHFR_1"/>
    <property type="match status" value="1"/>
</dbReference>
<name>A0A6C0LD17_9ZZZZ</name>
<dbReference type="GO" id="GO:0046452">
    <property type="term" value="P:dihydrofolate metabolic process"/>
    <property type="evidence" value="ECO:0007669"/>
    <property type="project" value="TreeGrafter"/>
</dbReference>
<dbReference type="GO" id="GO:0005739">
    <property type="term" value="C:mitochondrion"/>
    <property type="evidence" value="ECO:0007669"/>
    <property type="project" value="TreeGrafter"/>
</dbReference>
<dbReference type="EMBL" id="MN740466">
    <property type="protein sequence ID" value="QHU27945.1"/>
    <property type="molecule type" value="Genomic_DNA"/>
</dbReference>
<keyword evidence="3" id="KW-0554">One-carbon metabolism</keyword>
<evidence type="ECO:0000259" key="6">
    <source>
        <dbReference type="PROSITE" id="PS51330"/>
    </source>
</evidence>
<organism evidence="7">
    <name type="scientific">viral metagenome</name>
    <dbReference type="NCBI Taxonomy" id="1070528"/>
    <lineage>
        <taxon>unclassified sequences</taxon>
        <taxon>metagenomes</taxon>
        <taxon>organismal metagenomes</taxon>
    </lineage>
</organism>
<evidence type="ECO:0000256" key="1">
    <source>
        <dbReference type="ARBA" id="ARBA00004903"/>
    </source>
</evidence>
<dbReference type="GO" id="GO:0046655">
    <property type="term" value="P:folic acid metabolic process"/>
    <property type="evidence" value="ECO:0007669"/>
    <property type="project" value="TreeGrafter"/>
</dbReference>
<sequence>MSSKKAINIIVATSTNYGIGYDNKMCWHIPEELKHFKRITTAREDIKKRNCVIMGKNTWYSLPKRPLVDRINIIISSADYEKISCEVSDSKDNIKVFKNIEEAFAYVEESDEIESAFIIGGAQLYNECLDKYIDKIKYMYMTIVYDKKYECNKFIAADVIFNNFKFEKKDVYNSELKYITMKGYNKGISYPRDEPAD</sequence>
<keyword evidence="5" id="KW-0560">Oxidoreductase</keyword>
<evidence type="ECO:0000256" key="5">
    <source>
        <dbReference type="ARBA" id="ARBA00023002"/>
    </source>
</evidence>
<dbReference type="PRINTS" id="PR00070">
    <property type="entry name" value="DHFR"/>
</dbReference>
<evidence type="ECO:0000313" key="7">
    <source>
        <dbReference type="EMBL" id="QHU27945.1"/>
    </source>
</evidence>
<dbReference type="PROSITE" id="PS51330">
    <property type="entry name" value="DHFR_2"/>
    <property type="match status" value="1"/>
</dbReference>
<dbReference type="GO" id="GO:0046654">
    <property type="term" value="P:tetrahydrofolate biosynthetic process"/>
    <property type="evidence" value="ECO:0007669"/>
    <property type="project" value="InterPro"/>
</dbReference>
<evidence type="ECO:0000256" key="3">
    <source>
        <dbReference type="ARBA" id="ARBA00022563"/>
    </source>
</evidence>
<accession>A0A6C0LD17</accession>
<dbReference type="InterPro" id="IPR024072">
    <property type="entry name" value="DHFR-like_dom_sf"/>
</dbReference>
<proteinExistence type="predicted"/>
<dbReference type="SUPFAM" id="SSF53597">
    <property type="entry name" value="Dihydrofolate reductase-like"/>
    <property type="match status" value="1"/>
</dbReference>
<dbReference type="GO" id="GO:0006730">
    <property type="term" value="P:one-carbon metabolic process"/>
    <property type="evidence" value="ECO:0007669"/>
    <property type="project" value="UniProtKB-KW"/>
</dbReference>
<dbReference type="GO" id="GO:0050661">
    <property type="term" value="F:NADP binding"/>
    <property type="evidence" value="ECO:0007669"/>
    <property type="project" value="InterPro"/>
</dbReference>
<dbReference type="InterPro" id="IPR001796">
    <property type="entry name" value="DHFR_dom"/>
</dbReference>
<evidence type="ECO:0000256" key="4">
    <source>
        <dbReference type="ARBA" id="ARBA00022857"/>
    </source>
</evidence>
<dbReference type="Gene3D" id="3.40.430.10">
    <property type="entry name" value="Dihydrofolate Reductase, subunit A"/>
    <property type="match status" value="1"/>
</dbReference>
<dbReference type="AlphaFoldDB" id="A0A6C0LD17"/>
<evidence type="ECO:0000256" key="2">
    <source>
        <dbReference type="ARBA" id="ARBA00012856"/>
    </source>
</evidence>
<dbReference type="CDD" id="cd00209">
    <property type="entry name" value="DHFR"/>
    <property type="match status" value="1"/>
</dbReference>